<comment type="subunit">
    <text evidence="1">Component of the TIM23 complex.</text>
</comment>
<comment type="similarity">
    <text evidence="1">Belongs to the TIM50 family.</text>
</comment>
<evidence type="ECO:0000256" key="1">
    <source>
        <dbReference type="RuleBase" id="RU365079"/>
    </source>
</evidence>
<dbReference type="InterPro" id="IPR004274">
    <property type="entry name" value="FCP1_dom"/>
</dbReference>
<name>A0A0C9LW82_9FUNG</name>
<accession>A0A0C9LW82</accession>
<gene>
    <name evidence="3" type="ORF">MAM1_0188c07577</name>
</gene>
<dbReference type="SUPFAM" id="SSF56784">
    <property type="entry name" value="HAD-like"/>
    <property type="match status" value="1"/>
</dbReference>
<keyword evidence="1" id="KW-0496">Mitochondrion</keyword>
<dbReference type="InterPro" id="IPR023214">
    <property type="entry name" value="HAD_sf"/>
</dbReference>
<dbReference type="Gene3D" id="3.40.50.1000">
    <property type="entry name" value="HAD superfamily/HAD-like"/>
    <property type="match status" value="1"/>
</dbReference>
<dbReference type="PROSITE" id="PS50969">
    <property type="entry name" value="FCP1"/>
    <property type="match status" value="1"/>
</dbReference>
<dbReference type="EMBL" id="DF836477">
    <property type="protein sequence ID" value="GAN08070.1"/>
    <property type="molecule type" value="Genomic_DNA"/>
</dbReference>
<dbReference type="InterPro" id="IPR036412">
    <property type="entry name" value="HAD-like_sf"/>
</dbReference>
<dbReference type="AlphaFoldDB" id="A0A0C9LW82"/>
<evidence type="ECO:0000313" key="3">
    <source>
        <dbReference type="EMBL" id="GAN08070.1"/>
    </source>
</evidence>
<feature type="domain" description="FCP1 homology" evidence="2">
    <location>
        <begin position="26"/>
        <end position="185"/>
    </location>
</feature>
<organism evidence="3">
    <name type="scientific">Mucor ambiguus</name>
    <dbReference type="NCBI Taxonomy" id="91626"/>
    <lineage>
        <taxon>Eukaryota</taxon>
        <taxon>Fungi</taxon>
        <taxon>Fungi incertae sedis</taxon>
        <taxon>Mucoromycota</taxon>
        <taxon>Mucoromycotina</taxon>
        <taxon>Mucoromycetes</taxon>
        <taxon>Mucorales</taxon>
        <taxon>Mucorineae</taxon>
        <taxon>Mucoraceae</taxon>
        <taxon>Mucor</taxon>
    </lineage>
</organism>
<comment type="subcellular location">
    <subcellularLocation>
        <location evidence="1">Mitochondrion inner membrane</location>
        <topology evidence="1">Single-pass membrane protein</topology>
    </subcellularLocation>
</comment>
<keyword evidence="4" id="KW-1185">Reference proteome</keyword>
<keyword evidence="1" id="KW-0809">Transit peptide</keyword>
<dbReference type="GO" id="GO:0015031">
    <property type="term" value="P:protein transport"/>
    <property type="evidence" value="ECO:0007669"/>
    <property type="project" value="UniProtKB-KW"/>
</dbReference>
<evidence type="ECO:0000259" key="2">
    <source>
        <dbReference type="PROSITE" id="PS50969"/>
    </source>
</evidence>
<evidence type="ECO:0000313" key="4">
    <source>
        <dbReference type="Proteomes" id="UP000053815"/>
    </source>
</evidence>
<keyword evidence="1" id="KW-0653">Protein transport</keyword>
<dbReference type="PROSITE" id="PS01228">
    <property type="entry name" value="COF_1"/>
    <property type="match status" value="1"/>
</dbReference>
<dbReference type="GO" id="GO:0005744">
    <property type="term" value="C:TIM23 mitochondrial import inner membrane translocase complex"/>
    <property type="evidence" value="ECO:0007669"/>
    <property type="project" value="UniProtKB-UniRule"/>
</dbReference>
<sequence length="259" mass="30274">MSKKLMFKPKKTYLDTVNIESTKLKNPLRNQLLILDLNGTLVSRARNNKSMYVRPYSQIFLDYVFENFNVMLWSSAQPHSVHNMSRLFGKHKEKLSVIWDRTSFGLTKSDYSRKVLTIKDLDIVWKHFGGKYNATNTILLDDSPKKAQLQPYNCVHPNEFEHGSKTFLSSGESELVHVMEYLKVLQFQSNVSNYIREHPYDTLSNDTKHNIFQSEFYLFADDYDKVGQIVDLQQRQQDDSSRKDEANVLITNMANMKLQ</sequence>
<dbReference type="PANTHER" id="PTHR12210">
    <property type="entry name" value="DULLARD PROTEIN PHOSPHATASE"/>
    <property type="match status" value="1"/>
</dbReference>
<comment type="function">
    <text evidence="1">Essential component of the TIM23 complex, a complex that mediates the translocation of transit peptide-containing proteins across the mitochondrial inner membrane.</text>
</comment>
<proteinExistence type="inferred from homology"/>
<keyword evidence="1" id="KW-0811">Translocation</keyword>
<keyword evidence="1" id="KW-0813">Transport</keyword>
<dbReference type="OrthoDB" id="1711508at2759"/>
<dbReference type="Proteomes" id="UP000053815">
    <property type="component" value="Unassembled WGS sequence"/>
</dbReference>
<reference evidence="3" key="1">
    <citation type="submission" date="2014-09" db="EMBL/GenBank/DDBJ databases">
        <title>Draft genome sequence of an oleaginous Mucoromycotina fungus Mucor ambiguus NBRC6742.</title>
        <authorList>
            <person name="Takeda I."/>
            <person name="Yamane N."/>
            <person name="Morita T."/>
            <person name="Tamano K."/>
            <person name="Machida M."/>
            <person name="Baker S."/>
            <person name="Koike H."/>
        </authorList>
    </citation>
    <scope>NUCLEOTIDE SEQUENCE</scope>
    <source>
        <strain evidence="3">NBRC 6742</strain>
    </source>
</reference>
<protein>
    <recommendedName>
        <fullName evidence="1">Mitochondrial import inner membrane translocase subunit TIM50</fullName>
    </recommendedName>
</protein>
<dbReference type="SMART" id="SM00577">
    <property type="entry name" value="CPDc"/>
    <property type="match status" value="1"/>
</dbReference>
<dbReference type="InterPro" id="IPR050365">
    <property type="entry name" value="TIM50"/>
</dbReference>
<dbReference type="Pfam" id="PF03031">
    <property type="entry name" value="NIF"/>
    <property type="match status" value="1"/>
</dbReference>
<dbReference type="STRING" id="91626.A0A0C9LW82"/>